<gene>
    <name evidence="2" type="ORF">PGT21_006352</name>
</gene>
<dbReference type="Proteomes" id="UP000324748">
    <property type="component" value="Unassembled WGS sequence"/>
</dbReference>
<organism evidence="2 3">
    <name type="scientific">Puccinia graminis f. sp. tritici</name>
    <dbReference type="NCBI Taxonomy" id="56615"/>
    <lineage>
        <taxon>Eukaryota</taxon>
        <taxon>Fungi</taxon>
        <taxon>Dikarya</taxon>
        <taxon>Basidiomycota</taxon>
        <taxon>Pucciniomycotina</taxon>
        <taxon>Pucciniomycetes</taxon>
        <taxon>Pucciniales</taxon>
        <taxon>Pucciniaceae</taxon>
        <taxon>Puccinia</taxon>
    </lineage>
</organism>
<evidence type="ECO:0000256" key="1">
    <source>
        <dbReference type="SAM" id="MobiDB-lite"/>
    </source>
</evidence>
<reference evidence="2 3" key="1">
    <citation type="submission" date="2019-05" db="EMBL/GenBank/DDBJ databases">
        <title>Emergence of the Ug99 lineage of the wheat stem rust pathogen through somatic hybridization.</title>
        <authorList>
            <person name="Li F."/>
            <person name="Upadhyaya N.M."/>
            <person name="Sperschneider J."/>
            <person name="Matny O."/>
            <person name="Nguyen-Phuc H."/>
            <person name="Mago R."/>
            <person name="Raley C."/>
            <person name="Miller M.E."/>
            <person name="Silverstein K.A.T."/>
            <person name="Henningsen E."/>
            <person name="Hirsch C.D."/>
            <person name="Visser B."/>
            <person name="Pretorius Z.A."/>
            <person name="Steffenson B.J."/>
            <person name="Schwessinger B."/>
            <person name="Dodds P.N."/>
            <person name="Figueroa M."/>
        </authorList>
    </citation>
    <scope>NUCLEOTIDE SEQUENCE [LARGE SCALE GENOMIC DNA]</scope>
    <source>
        <strain evidence="2">21-0</strain>
    </source>
</reference>
<dbReference type="EMBL" id="VSWC01000028">
    <property type="protein sequence ID" value="KAA1108268.1"/>
    <property type="molecule type" value="Genomic_DNA"/>
</dbReference>
<feature type="compositionally biased region" description="Basic residues" evidence="1">
    <location>
        <begin position="239"/>
        <end position="249"/>
    </location>
</feature>
<feature type="compositionally biased region" description="Basic and acidic residues" evidence="1">
    <location>
        <begin position="55"/>
        <end position="68"/>
    </location>
</feature>
<accession>A0A5B0Q563</accession>
<proteinExistence type="predicted"/>
<name>A0A5B0Q563_PUCGR</name>
<feature type="region of interest" description="Disordered" evidence="1">
    <location>
        <begin position="151"/>
        <end position="249"/>
    </location>
</feature>
<sequence>MSRTSNLELVRDPNLVHSSSCNLPSRTRTLKIPSCSPQNTHNILQDQLTRRPGQKHPEHRPSNLENHLRKLSPPTLKINPSNLIYLTSQPCYSLPCIFTYPSQNSQDPQEPLRPPRSRFCRWIVPRNARICLGTLGIRSGTLLDVARPLLTPGSLSDDPNGPDRCPGPPSHLESPQSPTKAPGTPQKRSEAPQSPTKAPRAPQKRSEAPQSPTKAPRTQRSASGRHSAAPDPQGNPQRALRRPRAPKPL</sequence>
<feature type="compositionally biased region" description="Polar residues" evidence="1">
    <location>
        <begin position="208"/>
        <end position="224"/>
    </location>
</feature>
<dbReference type="AlphaFoldDB" id="A0A5B0Q563"/>
<feature type="region of interest" description="Disordered" evidence="1">
    <location>
        <begin position="48"/>
        <end position="73"/>
    </location>
</feature>
<keyword evidence="3" id="KW-1185">Reference proteome</keyword>
<evidence type="ECO:0000313" key="3">
    <source>
        <dbReference type="Proteomes" id="UP000324748"/>
    </source>
</evidence>
<comment type="caution">
    <text evidence="2">The sequence shown here is derived from an EMBL/GenBank/DDBJ whole genome shotgun (WGS) entry which is preliminary data.</text>
</comment>
<evidence type="ECO:0000313" key="2">
    <source>
        <dbReference type="EMBL" id="KAA1108268.1"/>
    </source>
</evidence>
<protein>
    <submittedName>
        <fullName evidence="2">Uncharacterized protein</fullName>
    </submittedName>
</protein>
<dbReference type="OrthoDB" id="10570236at2759"/>